<organism evidence="2 3">
    <name type="scientific">Winogradskya consettensis</name>
    <dbReference type="NCBI Taxonomy" id="113560"/>
    <lineage>
        <taxon>Bacteria</taxon>
        <taxon>Bacillati</taxon>
        <taxon>Actinomycetota</taxon>
        <taxon>Actinomycetes</taxon>
        <taxon>Micromonosporales</taxon>
        <taxon>Micromonosporaceae</taxon>
        <taxon>Winogradskya</taxon>
    </lineage>
</organism>
<evidence type="ECO:0000313" key="2">
    <source>
        <dbReference type="EMBL" id="GIM78164.1"/>
    </source>
</evidence>
<dbReference type="AlphaFoldDB" id="A0A919SUF2"/>
<protein>
    <recommendedName>
        <fullName evidence="1">DUF7455 domain-containing protein</fullName>
    </recommendedName>
</protein>
<proteinExistence type="predicted"/>
<comment type="caution">
    <text evidence="2">The sequence shown here is derived from an EMBL/GenBank/DDBJ whole genome shotgun (WGS) entry which is preliminary data.</text>
</comment>
<sequence length="120" mass="12700">MRAIRASMTKSLGPRAEVPAVRIACTATERLRPYGTLAPPPSKESVMTSLLSPEIVTAAELTERCDSCNAAAKMELALSSGGSLAFCGHHANKHAERLVSMATKVTLEEGFEWAGRSPSA</sequence>
<gene>
    <name evidence="2" type="ORF">Aco04nite_59020</name>
</gene>
<reference evidence="2" key="1">
    <citation type="submission" date="2021-03" db="EMBL/GenBank/DDBJ databases">
        <title>Whole genome shotgun sequence of Actinoplanes consettensis NBRC 14913.</title>
        <authorList>
            <person name="Komaki H."/>
            <person name="Tamura T."/>
        </authorList>
    </citation>
    <scope>NUCLEOTIDE SEQUENCE</scope>
    <source>
        <strain evidence="2">NBRC 14913</strain>
    </source>
</reference>
<dbReference type="EMBL" id="BOQP01000034">
    <property type="protein sequence ID" value="GIM78164.1"/>
    <property type="molecule type" value="Genomic_DNA"/>
</dbReference>
<evidence type="ECO:0000259" key="1">
    <source>
        <dbReference type="Pfam" id="PF24254"/>
    </source>
</evidence>
<feature type="domain" description="DUF7455" evidence="1">
    <location>
        <begin position="61"/>
        <end position="110"/>
    </location>
</feature>
<keyword evidence="3" id="KW-1185">Reference proteome</keyword>
<dbReference type="Pfam" id="PF24254">
    <property type="entry name" value="DUF7455"/>
    <property type="match status" value="1"/>
</dbReference>
<evidence type="ECO:0000313" key="3">
    <source>
        <dbReference type="Proteomes" id="UP000680865"/>
    </source>
</evidence>
<dbReference type="InterPro" id="IPR055878">
    <property type="entry name" value="DUF7455"/>
</dbReference>
<dbReference type="Proteomes" id="UP000680865">
    <property type="component" value="Unassembled WGS sequence"/>
</dbReference>
<accession>A0A919SUF2</accession>
<name>A0A919SUF2_9ACTN</name>